<dbReference type="HOGENOM" id="CLU_2665985_0_0_6"/>
<name>Q2SNK6_HAHCH</name>
<keyword evidence="2" id="KW-1185">Reference proteome</keyword>
<proteinExistence type="predicted"/>
<sequence>MDKQKQPTPQQMVEEAIKRYAPIYVPDAPQWAEEQVWPTTDEQRDCRYRRNMGLRQIAEVINGGVAPSQVKRKKS</sequence>
<protein>
    <submittedName>
        <fullName evidence="1">Uncharacterized protein</fullName>
    </submittedName>
</protein>
<dbReference type="RefSeq" id="WP_011394843.1">
    <property type="nucleotide sequence ID" value="NC_007645.1"/>
</dbReference>
<dbReference type="KEGG" id="hch:HCH_00876"/>
<accession>Q2SNK6</accession>
<gene>
    <name evidence="1" type="ordered locus">HCH_00876</name>
</gene>
<dbReference type="OrthoDB" id="9867559at2"/>
<evidence type="ECO:0000313" key="2">
    <source>
        <dbReference type="Proteomes" id="UP000000238"/>
    </source>
</evidence>
<dbReference type="AlphaFoldDB" id="Q2SNK6"/>
<dbReference type="EMBL" id="CP000155">
    <property type="protein sequence ID" value="ABC27768.1"/>
    <property type="molecule type" value="Genomic_DNA"/>
</dbReference>
<reference evidence="1 2" key="1">
    <citation type="journal article" date="2005" name="Nucleic Acids Res.">
        <title>Genomic blueprint of Hahella chejuensis, a marine microbe producing an algicidal agent.</title>
        <authorList>
            <person name="Jeong H."/>
            <person name="Yim J.H."/>
            <person name="Lee C."/>
            <person name="Choi S.-H."/>
            <person name="Park Y.K."/>
            <person name="Yoon S.H."/>
            <person name="Hur C.-G."/>
            <person name="Kang H.-Y."/>
            <person name="Kim D."/>
            <person name="Lee H.H."/>
            <person name="Park K.H."/>
            <person name="Park S.-H."/>
            <person name="Park H.-S."/>
            <person name="Lee H.K."/>
            <person name="Oh T.K."/>
            <person name="Kim J.F."/>
        </authorList>
    </citation>
    <scope>NUCLEOTIDE SEQUENCE [LARGE SCALE GENOMIC DNA]</scope>
    <source>
        <strain evidence="1 2">KCTC 2396</strain>
    </source>
</reference>
<evidence type="ECO:0000313" key="1">
    <source>
        <dbReference type="EMBL" id="ABC27768.1"/>
    </source>
</evidence>
<dbReference type="Proteomes" id="UP000000238">
    <property type="component" value="Chromosome"/>
</dbReference>
<organism evidence="1 2">
    <name type="scientific">Hahella chejuensis (strain KCTC 2396)</name>
    <dbReference type="NCBI Taxonomy" id="349521"/>
    <lineage>
        <taxon>Bacteria</taxon>
        <taxon>Pseudomonadati</taxon>
        <taxon>Pseudomonadota</taxon>
        <taxon>Gammaproteobacteria</taxon>
        <taxon>Oceanospirillales</taxon>
        <taxon>Hahellaceae</taxon>
        <taxon>Hahella</taxon>
    </lineage>
</organism>